<name>A0A412SZ86_9FIRM</name>
<dbReference type="Proteomes" id="UP000285693">
    <property type="component" value="Unassembled WGS sequence"/>
</dbReference>
<accession>A0A412SZ86</accession>
<feature type="transmembrane region" description="Helical" evidence="1">
    <location>
        <begin position="7"/>
        <end position="24"/>
    </location>
</feature>
<keyword evidence="1" id="KW-0812">Transmembrane</keyword>
<dbReference type="AlphaFoldDB" id="A0A412SZ86"/>
<proteinExistence type="predicted"/>
<keyword evidence="1" id="KW-1133">Transmembrane helix</keyword>
<feature type="transmembrane region" description="Helical" evidence="1">
    <location>
        <begin position="44"/>
        <end position="62"/>
    </location>
</feature>
<dbReference type="RefSeq" id="WP_117824554.1">
    <property type="nucleotide sequence ID" value="NZ_QRXY01000023.1"/>
</dbReference>
<organism evidence="2 3">
    <name type="scientific">Coprococcus comes</name>
    <dbReference type="NCBI Taxonomy" id="410072"/>
    <lineage>
        <taxon>Bacteria</taxon>
        <taxon>Bacillati</taxon>
        <taxon>Bacillota</taxon>
        <taxon>Clostridia</taxon>
        <taxon>Lachnospirales</taxon>
        <taxon>Lachnospiraceae</taxon>
        <taxon>Coprococcus</taxon>
    </lineage>
</organism>
<evidence type="ECO:0000313" key="3">
    <source>
        <dbReference type="Proteomes" id="UP000285693"/>
    </source>
</evidence>
<protein>
    <submittedName>
        <fullName evidence="2">Uncharacterized protein</fullName>
    </submittedName>
</protein>
<comment type="caution">
    <text evidence="2">The sequence shown here is derived from an EMBL/GenBank/DDBJ whole genome shotgun (WGS) entry which is preliminary data.</text>
</comment>
<dbReference type="EMBL" id="QRXY01000023">
    <property type="protein sequence ID" value="RGU42999.1"/>
    <property type="molecule type" value="Genomic_DNA"/>
</dbReference>
<keyword evidence="1" id="KW-0472">Membrane</keyword>
<reference evidence="2 3" key="1">
    <citation type="submission" date="2018-08" db="EMBL/GenBank/DDBJ databases">
        <title>A genome reference for cultivated species of the human gut microbiota.</title>
        <authorList>
            <person name="Zou Y."/>
            <person name="Xue W."/>
            <person name="Luo G."/>
        </authorList>
    </citation>
    <scope>NUCLEOTIDE SEQUENCE [LARGE SCALE GENOMIC DNA]</scope>
    <source>
        <strain evidence="2 3">AF16-31</strain>
    </source>
</reference>
<evidence type="ECO:0000256" key="1">
    <source>
        <dbReference type="SAM" id="Phobius"/>
    </source>
</evidence>
<gene>
    <name evidence="2" type="ORF">DWW65_14385</name>
</gene>
<sequence length="211" mass="24518">MENKRTYKHVVFAILSVFTLYIVLDLFNIPQKFNIPISNINTDLFGIVSSAVVALVIYFISYNEIDDRKIKREDNAKDTAKVLLADTYKECLNTLELLGNREILEAFIVPKVDFNKTNKDDKIMNNLQTLPFESFDKIISLSEGGYISKDKLEIYLSIKKEFALVVSMKITFFDIDKAQGLKQILYKEEIDRRFYDLINTINNEISFLTNR</sequence>
<evidence type="ECO:0000313" key="2">
    <source>
        <dbReference type="EMBL" id="RGU42999.1"/>
    </source>
</evidence>